<dbReference type="PANTHER" id="PTHR11092:SF0">
    <property type="entry name" value="EPIMERASE FAMILY PROTEIN SDR39U1"/>
    <property type="match status" value="1"/>
</dbReference>
<dbReference type="PANTHER" id="PTHR11092">
    <property type="entry name" value="SUGAR NUCLEOTIDE EPIMERASE RELATED"/>
    <property type="match status" value="1"/>
</dbReference>
<dbReference type="Proteomes" id="UP001428817">
    <property type="component" value="Unassembled WGS sequence"/>
</dbReference>
<dbReference type="InterPro" id="IPR001509">
    <property type="entry name" value="Epimerase_deHydtase"/>
</dbReference>
<comment type="similarity">
    <text evidence="1">Belongs to the NAD(P)-dependent epimerase/dehydratase family. SDR39U1 subfamily.</text>
</comment>
<keyword evidence="5" id="KW-1185">Reference proteome</keyword>
<evidence type="ECO:0000313" key="5">
    <source>
        <dbReference type="Proteomes" id="UP001428817"/>
    </source>
</evidence>
<reference evidence="5" key="1">
    <citation type="journal article" date="2019" name="Int. J. Syst. Evol. Microbiol.">
        <title>The Global Catalogue of Microorganisms (GCM) 10K type strain sequencing project: providing services to taxonomists for standard genome sequencing and annotation.</title>
        <authorList>
            <consortium name="The Broad Institute Genomics Platform"/>
            <consortium name="The Broad Institute Genome Sequencing Center for Infectious Disease"/>
            <person name="Wu L."/>
            <person name="Ma J."/>
        </authorList>
    </citation>
    <scope>NUCLEOTIDE SEQUENCE [LARGE SCALE GENOMIC DNA]</scope>
    <source>
        <strain evidence="5">JCM 18303</strain>
    </source>
</reference>
<evidence type="ECO:0000259" key="3">
    <source>
        <dbReference type="Pfam" id="PF08338"/>
    </source>
</evidence>
<dbReference type="NCBIfam" id="TIGR01777">
    <property type="entry name" value="yfcH"/>
    <property type="match status" value="1"/>
</dbReference>
<proteinExistence type="inferred from homology"/>
<evidence type="ECO:0000313" key="4">
    <source>
        <dbReference type="EMBL" id="GAA5153041.1"/>
    </source>
</evidence>
<evidence type="ECO:0000259" key="2">
    <source>
        <dbReference type="Pfam" id="PF01370"/>
    </source>
</evidence>
<dbReference type="Gene3D" id="3.40.50.720">
    <property type="entry name" value="NAD(P)-binding Rossmann-like Domain"/>
    <property type="match status" value="1"/>
</dbReference>
<dbReference type="EMBL" id="BAABJP010000008">
    <property type="protein sequence ID" value="GAA5153041.1"/>
    <property type="molecule type" value="Genomic_DNA"/>
</dbReference>
<dbReference type="RefSeq" id="WP_185061946.1">
    <property type="nucleotide sequence ID" value="NZ_BAABJP010000008.1"/>
</dbReference>
<accession>A0ABP9PW87</accession>
<dbReference type="Pfam" id="PF01370">
    <property type="entry name" value="Epimerase"/>
    <property type="match status" value="1"/>
</dbReference>
<sequence>MKIVITGASGMIGRALCADFRRDGHTVTRLVRRAPAAPDERRWDPTGGADPDLVSGADLVINLAGAGLADRRWTAGYKRQVMDSRVGSARTLAEMITAAERPPGRLLAMSGIRYYGVDRGDTELDEDAEPGHDGFLPEVTHAWDRETEGLPIPVGRLRVGLVLSRQGGLLPPLLSQFRFGLGGPLGSGREFWSCVTLTDVVRAVRFLAELPDAGGPYNVVAPAPARSGDFARELAAALHRPAALRYPTPLLRLLMGQMAAEVLASLRVVPRRLLDAGFRFEHPDLPTSVRHALNDG</sequence>
<dbReference type="InterPro" id="IPR013549">
    <property type="entry name" value="DUF1731"/>
</dbReference>
<dbReference type="InterPro" id="IPR036291">
    <property type="entry name" value="NAD(P)-bd_dom_sf"/>
</dbReference>
<dbReference type="InterPro" id="IPR010099">
    <property type="entry name" value="SDR39U1"/>
</dbReference>
<comment type="caution">
    <text evidence="4">The sequence shown here is derived from an EMBL/GenBank/DDBJ whole genome shotgun (WGS) entry which is preliminary data.</text>
</comment>
<feature type="domain" description="NAD-dependent epimerase/dehydratase" evidence="2">
    <location>
        <begin position="3"/>
        <end position="127"/>
    </location>
</feature>
<name>A0ABP9PW87_9PSEU</name>
<organism evidence="4 5">
    <name type="scientific">Pseudonocardia eucalypti</name>
    <dbReference type="NCBI Taxonomy" id="648755"/>
    <lineage>
        <taxon>Bacteria</taxon>
        <taxon>Bacillati</taxon>
        <taxon>Actinomycetota</taxon>
        <taxon>Actinomycetes</taxon>
        <taxon>Pseudonocardiales</taxon>
        <taxon>Pseudonocardiaceae</taxon>
        <taxon>Pseudonocardia</taxon>
    </lineage>
</organism>
<gene>
    <name evidence="4" type="ORF">GCM10023321_22670</name>
</gene>
<feature type="domain" description="DUF1731" evidence="3">
    <location>
        <begin position="247"/>
        <end position="291"/>
    </location>
</feature>
<dbReference type="Pfam" id="PF08338">
    <property type="entry name" value="DUF1731"/>
    <property type="match status" value="1"/>
</dbReference>
<evidence type="ECO:0000256" key="1">
    <source>
        <dbReference type="ARBA" id="ARBA00009353"/>
    </source>
</evidence>
<dbReference type="SUPFAM" id="SSF51735">
    <property type="entry name" value="NAD(P)-binding Rossmann-fold domains"/>
    <property type="match status" value="1"/>
</dbReference>
<protein>
    <submittedName>
        <fullName evidence="4">TIGR01777 family oxidoreductase</fullName>
    </submittedName>
</protein>